<dbReference type="STRING" id="763407.A0A162THD6"/>
<sequence length="556" mass="62651">MAAGIIPTSEGGSGRFPRVCSLSGLTEPHPQTKEGGANGCALGIDAREVFEPFTSSSCDCQSTNAIKKVPGFNLAELLHFVTTNDPKHTIQPLDKNLIASKRFDTDFNGAKEDNLSPHHVQNGLFCSFKESGLDKQSFCLEEVSSSAMVMALETYLVNFENMWDGKKIINKLFDKVILVLLRHHLTRNRESKRISTTTTRNPSGKKDMRNHVHHICRKFLPPKGQYHVIAYKIYLCIFVNYVLKYGRYTKFTRPLCPSALFSPLSALHLDSVVLYRLLTHNLDQEKDGLIRSQDKARQNKDTTFNIVFDMGEIQKACKLYGLSFAHRITCLPGMKTVRLLGSKIKTHCTVKEETKQSYEARILINPGVRASSARNSKRQSRNANTIWGQHMTRISYTGRLKNLHNIKDIPPNSRTPIGRCGKGVTKAEDRTIVNPDDFNYAGTDNGLVNMTTLIPMSLPRMNFHLKLFNYYTVLSDGSNEDNKSSSKNPLIIFIGVWGTGVGFRIKGFRKYGGKWKQKIHGEAANVCITNECFSFFMFGAAPLRFTRRRDYLTATL</sequence>
<dbReference type="GeneID" id="28993653"/>
<evidence type="ECO:0000313" key="2">
    <source>
        <dbReference type="Proteomes" id="UP000077315"/>
    </source>
</evidence>
<dbReference type="AlphaFoldDB" id="A0A162THD6"/>
<protein>
    <submittedName>
        <fullName evidence="1">Uncharacterized protein</fullName>
    </submittedName>
</protein>
<organism evidence="1 2">
    <name type="scientific">Phycomyces blakesleeanus (strain ATCC 8743b / DSM 1359 / FGSC 10004 / NBRC 33097 / NRRL 1555)</name>
    <dbReference type="NCBI Taxonomy" id="763407"/>
    <lineage>
        <taxon>Eukaryota</taxon>
        <taxon>Fungi</taxon>
        <taxon>Fungi incertae sedis</taxon>
        <taxon>Mucoromycota</taxon>
        <taxon>Mucoromycotina</taxon>
        <taxon>Mucoromycetes</taxon>
        <taxon>Mucorales</taxon>
        <taxon>Phycomycetaceae</taxon>
        <taxon>Phycomyces</taxon>
    </lineage>
</organism>
<accession>A0A162THD6</accession>
<reference evidence="2" key="1">
    <citation type="submission" date="2015-06" db="EMBL/GenBank/DDBJ databases">
        <title>Expansion of signal transduction pathways in fungi by whole-genome duplication.</title>
        <authorList>
            <consortium name="DOE Joint Genome Institute"/>
            <person name="Corrochano L.M."/>
            <person name="Kuo A."/>
            <person name="Marcet-Houben M."/>
            <person name="Polaino S."/>
            <person name="Salamov A."/>
            <person name="Villalobos J.M."/>
            <person name="Alvarez M.I."/>
            <person name="Avalos J."/>
            <person name="Benito E.P."/>
            <person name="Benoit I."/>
            <person name="Burger G."/>
            <person name="Camino L.P."/>
            <person name="Canovas D."/>
            <person name="Cerda-Olmedo E."/>
            <person name="Cheng J.-F."/>
            <person name="Dominguez A."/>
            <person name="Elias M."/>
            <person name="Eslava A.P."/>
            <person name="Glaser F."/>
            <person name="Grimwood J."/>
            <person name="Gutierrez G."/>
            <person name="Heitman J."/>
            <person name="Henrissat B."/>
            <person name="Iturriaga E.A."/>
            <person name="Lang B.F."/>
            <person name="Lavin J.L."/>
            <person name="Lee S."/>
            <person name="Li W."/>
            <person name="Lindquist E."/>
            <person name="Lopez-Garcia S."/>
            <person name="Luque E.M."/>
            <person name="Marcos A.T."/>
            <person name="Martin J."/>
            <person name="McCluskey K."/>
            <person name="Medina H.R."/>
            <person name="Miralles-Duran A."/>
            <person name="Miyazaki A."/>
            <person name="Munoz-Torres E."/>
            <person name="Oguiza J.A."/>
            <person name="Ohm R."/>
            <person name="Olmedo M."/>
            <person name="Orejas M."/>
            <person name="Ortiz-Castellanos L."/>
            <person name="Pisabarro A.G."/>
            <person name="Rodriguez-Romero J."/>
            <person name="Ruiz-Herrera J."/>
            <person name="Ruiz-Vazquez R."/>
            <person name="Sanz C."/>
            <person name="Schackwitz W."/>
            <person name="Schmutz J."/>
            <person name="Shahriari M."/>
            <person name="Shelest E."/>
            <person name="Silva-Franco F."/>
            <person name="Soanes D."/>
            <person name="Syed K."/>
            <person name="Tagua V.G."/>
            <person name="Talbot N.J."/>
            <person name="Thon M."/>
            <person name="De vries R.P."/>
            <person name="Wiebenga A."/>
            <person name="Yadav J.S."/>
            <person name="Braun E.L."/>
            <person name="Baker S."/>
            <person name="Garre V."/>
            <person name="Horwitz B."/>
            <person name="Torres-Martinez S."/>
            <person name="Idnurm A."/>
            <person name="Herrera-Estrella A."/>
            <person name="Gabaldon T."/>
            <person name="Grigoriev I.V."/>
        </authorList>
    </citation>
    <scope>NUCLEOTIDE SEQUENCE [LARGE SCALE GENOMIC DNA]</scope>
    <source>
        <strain evidence="2">NRRL 1555(-)</strain>
    </source>
</reference>
<gene>
    <name evidence="1" type="ORF">PHYBLDRAFT_151771</name>
</gene>
<dbReference type="InParanoid" id="A0A162THD6"/>
<dbReference type="Proteomes" id="UP000077315">
    <property type="component" value="Unassembled WGS sequence"/>
</dbReference>
<keyword evidence="2" id="KW-1185">Reference proteome</keyword>
<proteinExistence type="predicted"/>
<name>A0A162THD6_PHYB8</name>
<dbReference type="OrthoDB" id="2285904at2759"/>
<dbReference type="RefSeq" id="XP_018285203.1">
    <property type="nucleotide sequence ID" value="XM_018432747.1"/>
</dbReference>
<evidence type="ECO:0000313" key="1">
    <source>
        <dbReference type="EMBL" id="OAD67163.1"/>
    </source>
</evidence>
<dbReference type="EMBL" id="KV441025">
    <property type="protein sequence ID" value="OAD67163.1"/>
    <property type="molecule type" value="Genomic_DNA"/>
</dbReference>
<dbReference type="VEuPathDB" id="FungiDB:PHYBLDRAFT_151771"/>